<organism evidence="1 2">
    <name type="scientific">Kingdonia uniflora</name>
    <dbReference type="NCBI Taxonomy" id="39325"/>
    <lineage>
        <taxon>Eukaryota</taxon>
        <taxon>Viridiplantae</taxon>
        <taxon>Streptophyta</taxon>
        <taxon>Embryophyta</taxon>
        <taxon>Tracheophyta</taxon>
        <taxon>Spermatophyta</taxon>
        <taxon>Magnoliopsida</taxon>
        <taxon>Ranunculales</taxon>
        <taxon>Circaeasteraceae</taxon>
        <taxon>Kingdonia</taxon>
    </lineage>
</organism>
<sequence length="235" mass="25741">MNYGWVSSRGGKGLDVRPIEITGKVGSILVQTSCSEDEFERTLEGEAFIRMVIIAFVIGAIRLPRSDYNWERDAPYGVYLNVRVESEESSVGWILRWIEPVGGIVRGIPSAPMGAGAHRLLDSVYFCRQLGDYVRFPTFGGGFLVPGRERVTVSGGEVGRLSIVDGVEIGRLRCWPGGLCLLRSIGDMDVGEFIVPVPYVKQVKEALRSRGLKDDTTCIVADIIPPDNSLPPSPL</sequence>
<evidence type="ECO:0000313" key="1">
    <source>
        <dbReference type="EMBL" id="KAF6144884.1"/>
    </source>
</evidence>
<keyword evidence="2" id="KW-1185">Reference proteome</keyword>
<dbReference type="OrthoDB" id="10264738at2759"/>
<evidence type="ECO:0000313" key="2">
    <source>
        <dbReference type="Proteomes" id="UP000541444"/>
    </source>
</evidence>
<dbReference type="EMBL" id="JACGCM010002106">
    <property type="protein sequence ID" value="KAF6144884.1"/>
    <property type="molecule type" value="Genomic_DNA"/>
</dbReference>
<gene>
    <name evidence="1" type="ORF">GIB67_001895</name>
</gene>
<protein>
    <submittedName>
        <fullName evidence="1">Uncharacterized protein</fullName>
    </submittedName>
</protein>
<accession>A0A7J7LQU3</accession>
<proteinExistence type="predicted"/>
<dbReference type="Proteomes" id="UP000541444">
    <property type="component" value="Unassembled WGS sequence"/>
</dbReference>
<name>A0A7J7LQU3_9MAGN</name>
<reference evidence="1 2" key="1">
    <citation type="journal article" date="2020" name="IScience">
        <title>Genome Sequencing of the Endangered Kingdonia uniflora (Circaeasteraceae, Ranunculales) Reveals Potential Mechanisms of Evolutionary Specialization.</title>
        <authorList>
            <person name="Sun Y."/>
            <person name="Deng T."/>
            <person name="Zhang A."/>
            <person name="Moore M.J."/>
            <person name="Landis J.B."/>
            <person name="Lin N."/>
            <person name="Zhang H."/>
            <person name="Zhang X."/>
            <person name="Huang J."/>
            <person name="Zhang X."/>
            <person name="Sun H."/>
            <person name="Wang H."/>
        </authorList>
    </citation>
    <scope>NUCLEOTIDE SEQUENCE [LARGE SCALE GENOMIC DNA]</scope>
    <source>
        <strain evidence="1">TB1705</strain>
        <tissue evidence="1">Leaf</tissue>
    </source>
</reference>
<comment type="caution">
    <text evidence="1">The sequence shown here is derived from an EMBL/GenBank/DDBJ whole genome shotgun (WGS) entry which is preliminary data.</text>
</comment>
<dbReference type="AlphaFoldDB" id="A0A7J7LQU3"/>